<keyword evidence="3" id="KW-0378">Hydrolase</keyword>
<feature type="region of interest" description="Disordered" evidence="1">
    <location>
        <begin position="1"/>
        <end position="34"/>
    </location>
</feature>
<dbReference type="AlphaFoldDB" id="A0A371P162"/>
<evidence type="ECO:0000313" key="3">
    <source>
        <dbReference type="EMBL" id="REK69683.1"/>
    </source>
</evidence>
<evidence type="ECO:0000256" key="1">
    <source>
        <dbReference type="SAM" id="MobiDB-lite"/>
    </source>
</evidence>
<proteinExistence type="predicted"/>
<sequence>MRGHRSRPSTAVRPGRPRHGRRRLATADRARAGRAQRVPALLGRRGRALRRRGTRPGLTLPQHPPGIAEPRRPVDNRRVTTPTAALVRYYDVASADGTRLRAWTNDGDGPAVLVSNGLGTNPHAWPSLLRAGSGVRVVGWNHRGTGGSARPDDGRVDLDSLVEDALAVMDDAGMGRVVVASWSTGVTVAFELATRHPDRVAGILAVAGVPGNTFSTMLSPLRVPPVLGRTLMVGLARSATVTGHALAPVTRKLPWTNLTTDLVRWSHLISPAADTAELRTLLQEFFTTHPAWYAKLALSVAEHERVSLSDVDVPVTFVAARWDVFTGARDMLTASQRVKGSRYREVNATHFVPVEHPDLVLHELKELLARVG</sequence>
<feature type="region of interest" description="Disordered" evidence="1">
    <location>
        <begin position="50"/>
        <end position="74"/>
    </location>
</feature>
<dbReference type="SUPFAM" id="SSF53474">
    <property type="entry name" value="alpha/beta-Hydrolases"/>
    <property type="match status" value="1"/>
</dbReference>
<dbReference type="Pfam" id="PF00561">
    <property type="entry name" value="Abhydrolase_1"/>
    <property type="match status" value="1"/>
</dbReference>
<reference evidence="3 4" key="1">
    <citation type="submission" date="2018-08" db="EMBL/GenBank/DDBJ databases">
        <title>Aeromicrobium sp. M2KJ-4, whole genome shotgun sequence.</title>
        <authorList>
            <person name="Tuo L."/>
        </authorList>
    </citation>
    <scope>NUCLEOTIDE SEQUENCE [LARGE SCALE GENOMIC DNA]</scope>
    <source>
        <strain evidence="3 4">M2KJ-4</strain>
    </source>
</reference>
<protein>
    <submittedName>
        <fullName evidence="3">Alpha/beta hydrolase</fullName>
    </submittedName>
</protein>
<dbReference type="InterPro" id="IPR050266">
    <property type="entry name" value="AB_hydrolase_sf"/>
</dbReference>
<dbReference type="EMBL" id="QUBR01000002">
    <property type="protein sequence ID" value="REK69683.1"/>
    <property type="molecule type" value="Genomic_DNA"/>
</dbReference>
<name>A0A371P162_9ACTN</name>
<gene>
    <name evidence="3" type="ORF">DX116_10785</name>
</gene>
<dbReference type="Proteomes" id="UP000265581">
    <property type="component" value="Unassembled WGS sequence"/>
</dbReference>
<dbReference type="Gene3D" id="3.40.50.1820">
    <property type="entry name" value="alpha/beta hydrolase"/>
    <property type="match status" value="1"/>
</dbReference>
<feature type="domain" description="AB hydrolase-1" evidence="2">
    <location>
        <begin position="110"/>
        <end position="210"/>
    </location>
</feature>
<dbReference type="InterPro" id="IPR000073">
    <property type="entry name" value="AB_hydrolase_1"/>
</dbReference>
<feature type="compositionally biased region" description="Basic residues" evidence="1">
    <location>
        <begin position="15"/>
        <end position="24"/>
    </location>
</feature>
<comment type="caution">
    <text evidence="3">The sequence shown here is derived from an EMBL/GenBank/DDBJ whole genome shotgun (WGS) entry which is preliminary data.</text>
</comment>
<accession>A0A371P162</accession>
<dbReference type="GO" id="GO:0016787">
    <property type="term" value="F:hydrolase activity"/>
    <property type="evidence" value="ECO:0007669"/>
    <property type="project" value="UniProtKB-KW"/>
</dbReference>
<evidence type="ECO:0000259" key="2">
    <source>
        <dbReference type="Pfam" id="PF00561"/>
    </source>
</evidence>
<dbReference type="PANTHER" id="PTHR43798">
    <property type="entry name" value="MONOACYLGLYCEROL LIPASE"/>
    <property type="match status" value="1"/>
</dbReference>
<dbReference type="InterPro" id="IPR029058">
    <property type="entry name" value="AB_hydrolase_fold"/>
</dbReference>
<organism evidence="3 4">
    <name type="scientific">Aeromicrobium endophyticum</name>
    <dbReference type="NCBI Taxonomy" id="2292704"/>
    <lineage>
        <taxon>Bacteria</taxon>
        <taxon>Bacillati</taxon>
        <taxon>Actinomycetota</taxon>
        <taxon>Actinomycetes</taxon>
        <taxon>Propionibacteriales</taxon>
        <taxon>Nocardioidaceae</taxon>
        <taxon>Aeromicrobium</taxon>
    </lineage>
</organism>
<keyword evidence="4" id="KW-1185">Reference proteome</keyword>
<evidence type="ECO:0000313" key="4">
    <source>
        <dbReference type="Proteomes" id="UP000265581"/>
    </source>
</evidence>